<evidence type="ECO:0000256" key="4">
    <source>
        <dbReference type="ARBA" id="ARBA00022692"/>
    </source>
</evidence>
<dbReference type="Pfam" id="PF13855">
    <property type="entry name" value="LRR_8"/>
    <property type="match status" value="1"/>
</dbReference>
<dbReference type="SMART" id="SM00220">
    <property type="entry name" value="S_TKc"/>
    <property type="match status" value="1"/>
</dbReference>
<dbReference type="GO" id="GO:0004672">
    <property type="term" value="F:protein kinase activity"/>
    <property type="evidence" value="ECO:0007669"/>
    <property type="project" value="InterPro"/>
</dbReference>
<feature type="domain" description="Protein kinase" evidence="13">
    <location>
        <begin position="580"/>
        <end position="882"/>
    </location>
</feature>
<dbReference type="FunFam" id="1.10.510.10:FF:000714">
    <property type="entry name" value="Kinase family with leucine-rich repeat domain-containing protein"/>
    <property type="match status" value="1"/>
</dbReference>
<evidence type="ECO:0000256" key="7">
    <source>
        <dbReference type="ARBA" id="ARBA00022989"/>
    </source>
</evidence>
<dbReference type="Gene3D" id="3.80.10.10">
    <property type="entry name" value="Ribonuclease Inhibitor"/>
    <property type="match status" value="4"/>
</dbReference>
<dbReference type="FunFam" id="3.80.10.10:FF:000041">
    <property type="entry name" value="LRR receptor-like serine/threonine-protein kinase ERECTA"/>
    <property type="match status" value="1"/>
</dbReference>
<evidence type="ECO:0000256" key="10">
    <source>
        <dbReference type="SAM" id="MobiDB-lite"/>
    </source>
</evidence>
<evidence type="ECO:0000313" key="15">
    <source>
        <dbReference type="Proteomes" id="UP000324705"/>
    </source>
</evidence>
<dbReference type="InterPro" id="IPR011009">
    <property type="entry name" value="Kinase-like_dom_sf"/>
</dbReference>
<reference evidence="14 15" key="1">
    <citation type="submission" date="2017-09" db="EMBL/GenBank/DDBJ databases">
        <authorList>
            <consortium name="International Durum Wheat Genome Sequencing Consortium (IDWGSC)"/>
            <person name="Milanesi L."/>
        </authorList>
    </citation>
    <scope>NUCLEOTIDE SEQUENCE [LARGE SCALE GENOMIC DNA]</scope>
    <source>
        <strain evidence="15">cv. Svevo</strain>
    </source>
</reference>
<feature type="chain" id="PRO_5040207644" description="Protein kinase domain-containing protein" evidence="12">
    <location>
        <begin position="25"/>
        <end position="937"/>
    </location>
</feature>
<dbReference type="Pfam" id="PF23598">
    <property type="entry name" value="LRR_14"/>
    <property type="match status" value="1"/>
</dbReference>
<dbReference type="FunFam" id="3.80.10.10:FF:000221">
    <property type="entry name" value="Leucine-rich repeat receptor-like protein kinase PXL1"/>
    <property type="match status" value="1"/>
</dbReference>
<keyword evidence="15" id="KW-1185">Reference proteome</keyword>
<dbReference type="InterPro" id="IPR008271">
    <property type="entry name" value="Ser/Thr_kinase_AS"/>
</dbReference>
<evidence type="ECO:0000256" key="8">
    <source>
        <dbReference type="ARBA" id="ARBA00023136"/>
    </source>
</evidence>
<dbReference type="GO" id="GO:0016020">
    <property type="term" value="C:membrane"/>
    <property type="evidence" value="ECO:0007669"/>
    <property type="project" value="UniProtKB-SubCell"/>
</dbReference>
<evidence type="ECO:0000259" key="13">
    <source>
        <dbReference type="PROSITE" id="PS50011"/>
    </source>
</evidence>
<organism evidence="14 15">
    <name type="scientific">Triticum turgidum subsp. durum</name>
    <name type="common">Durum wheat</name>
    <name type="synonym">Triticum durum</name>
    <dbReference type="NCBI Taxonomy" id="4567"/>
    <lineage>
        <taxon>Eukaryota</taxon>
        <taxon>Viridiplantae</taxon>
        <taxon>Streptophyta</taxon>
        <taxon>Embryophyta</taxon>
        <taxon>Tracheophyta</taxon>
        <taxon>Spermatophyta</taxon>
        <taxon>Magnoliopsida</taxon>
        <taxon>Liliopsida</taxon>
        <taxon>Poales</taxon>
        <taxon>Poaceae</taxon>
        <taxon>BOP clade</taxon>
        <taxon>Pooideae</taxon>
        <taxon>Triticodae</taxon>
        <taxon>Triticeae</taxon>
        <taxon>Triticinae</taxon>
        <taxon>Triticum</taxon>
    </lineage>
</organism>
<dbReference type="SMART" id="SM00369">
    <property type="entry name" value="LRR_TYP"/>
    <property type="match status" value="8"/>
</dbReference>
<dbReference type="InterPro" id="IPR050994">
    <property type="entry name" value="At_inactive_RLKs"/>
</dbReference>
<feature type="compositionally biased region" description="Basic and acidic residues" evidence="10">
    <location>
        <begin position="909"/>
        <end position="922"/>
    </location>
</feature>
<dbReference type="Pfam" id="PF13516">
    <property type="entry name" value="LRR_6"/>
    <property type="match status" value="1"/>
</dbReference>
<dbReference type="Pfam" id="PF00069">
    <property type="entry name" value="Pkinase"/>
    <property type="match status" value="1"/>
</dbReference>
<evidence type="ECO:0000256" key="6">
    <source>
        <dbReference type="ARBA" id="ARBA00022737"/>
    </source>
</evidence>
<evidence type="ECO:0000256" key="11">
    <source>
        <dbReference type="SAM" id="Phobius"/>
    </source>
</evidence>
<dbReference type="FunFam" id="3.80.10.10:FF:000228">
    <property type="entry name" value="Leucine-rich repeat receptor-like serine/threonine-protein kinase BAM1"/>
    <property type="match status" value="1"/>
</dbReference>
<dbReference type="PANTHER" id="PTHR48010">
    <property type="entry name" value="OS05G0588300 PROTEIN"/>
    <property type="match status" value="1"/>
</dbReference>
<dbReference type="InterPro" id="IPR055414">
    <property type="entry name" value="LRR_R13L4/SHOC2-like"/>
</dbReference>
<dbReference type="SUPFAM" id="SSF52058">
    <property type="entry name" value="L domain-like"/>
    <property type="match status" value="2"/>
</dbReference>
<dbReference type="AlphaFoldDB" id="A0A9R1C2I4"/>
<evidence type="ECO:0000256" key="12">
    <source>
        <dbReference type="SAM" id="SignalP"/>
    </source>
</evidence>
<comment type="similarity">
    <text evidence="2">Belongs to the protein kinase superfamily. Ser/Thr protein kinase family.</text>
</comment>
<keyword evidence="9" id="KW-0325">Glycoprotein</keyword>
<name>A0A9R1C2I4_TRITD</name>
<dbReference type="InterPro" id="IPR000719">
    <property type="entry name" value="Prot_kinase_dom"/>
</dbReference>
<dbReference type="PANTHER" id="PTHR48010:SF96">
    <property type="entry name" value="OS05G0595800 PROTEIN"/>
    <property type="match status" value="1"/>
</dbReference>
<keyword evidence="8 11" id="KW-0472">Membrane</keyword>
<sequence length="937" mass="101041">MPRTYPPLPLLLLAVLLLAGESSSQPTSGDRAALLAIKKDWGNPAQLASWDPAAHANHCNWTGVACEGAGAGRVVTGVSLPGLNISGNVPASVCDLANLTRLDLSNNNLTGGFPALYRCSQLQFLDLSNNGFDGVLPDDIGRLSRAMERLNLSANHFSGAVPAAVAGLTALKSLILDTNQFTGAYPAAEISKLAGLEELTLASNPFAPAPAPREFANLTNLSYLWMSGMNMTGEIPKNYSSLVKLQILAMTANNLTGEIPAWVWQHPKLEKLYLFTNGLTGELPRNISAVNLIEIDVSVNKLAGEIPEDIGNLKNLSILFMYTNQLTGTIPASIATLPKLRDIRLFENKLSGELPRELGKHSPLVNLEFPEKIWSFPKLTTLMIHNNGFTGALPAVLSDNISRIEMGNNRFSGSFPTSATGLGVFKAENNQLSGKLPDSMSKFANLTDLLMSGNQLTGSIPTSVNVLQKLNSLNLSGNRMSGTIPPSSIGLLPSLTILDLSGNEITGVIPPDFNNLKLNNLNMSSNQLTGVVPLSLQSAAYETSFLGNHGLCARKGSGVDLPKCGSARDELSRGLIVLFSMLAGIVLVGSVGIACLLFRRRKEQQEVTDWKMTQFTQLGFTESDVLNNIREENVIGSGGSGKVYRIHLPARAGGGGDEEHGGGGRMVAVKKIWNARKLEAKFDKEFESEVKWLHHLDRQGAPAPLDWPTRLAIAIDSAKGLSYMHHDSAQSIVHRDVKSSNILLDPEFRAKIADFGLARMLVKSGELESVSAIGGTFGYMAPEYASRLKVNEKVDVYSFGVVLLELITGKVANDGGADFCLAEWAWRRYQKGPPFSDVVDEHIRDPANMADILAVFTLGVICTGENPPARPSMKEVLQHLIRCDKMSAQAEACQLDYVDGGAPLLEAKKGSRRRDVSDSGRWDDDEEDSGNFVVHAV</sequence>
<dbReference type="Gramene" id="TRITD7Bv1G152370.1">
    <property type="protein sequence ID" value="TRITD7Bv1G152370.1"/>
    <property type="gene ID" value="TRITD7Bv1G152370"/>
</dbReference>
<evidence type="ECO:0000256" key="5">
    <source>
        <dbReference type="ARBA" id="ARBA00022729"/>
    </source>
</evidence>
<evidence type="ECO:0000256" key="9">
    <source>
        <dbReference type="ARBA" id="ARBA00023180"/>
    </source>
</evidence>
<keyword evidence="4 11" id="KW-0812">Transmembrane</keyword>
<evidence type="ECO:0000313" key="14">
    <source>
        <dbReference type="EMBL" id="VAI89853.1"/>
    </source>
</evidence>
<dbReference type="Proteomes" id="UP000324705">
    <property type="component" value="Chromosome 7B"/>
</dbReference>
<dbReference type="PROSITE" id="PS00108">
    <property type="entry name" value="PROTEIN_KINASE_ST"/>
    <property type="match status" value="1"/>
</dbReference>
<dbReference type="PRINTS" id="PR00019">
    <property type="entry name" value="LEURICHRPT"/>
</dbReference>
<dbReference type="SUPFAM" id="SSF56112">
    <property type="entry name" value="Protein kinase-like (PK-like)"/>
    <property type="match status" value="1"/>
</dbReference>
<dbReference type="EMBL" id="LT934124">
    <property type="protein sequence ID" value="VAI89853.1"/>
    <property type="molecule type" value="Genomic_DNA"/>
</dbReference>
<keyword evidence="7 11" id="KW-1133">Transmembrane helix</keyword>
<dbReference type="Pfam" id="PF00560">
    <property type="entry name" value="LRR_1"/>
    <property type="match status" value="1"/>
</dbReference>
<gene>
    <name evidence="14" type="ORF">TRITD_7Bv1G152370</name>
</gene>
<dbReference type="Gene3D" id="1.10.510.10">
    <property type="entry name" value="Transferase(Phosphotransferase) domain 1"/>
    <property type="match status" value="1"/>
</dbReference>
<evidence type="ECO:0000256" key="3">
    <source>
        <dbReference type="ARBA" id="ARBA00022614"/>
    </source>
</evidence>
<dbReference type="InterPro" id="IPR001611">
    <property type="entry name" value="Leu-rich_rpt"/>
</dbReference>
<dbReference type="InterPro" id="IPR013210">
    <property type="entry name" value="LRR_N_plant-typ"/>
</dbReference>
<feature type="region of interest" description="Disordered" evidence="10">
    <location>
        <begin position="909"/>
        <end position="929"/>
    </location>
</feature>
<protein>
    <recommendedName>
        <fullName evidence="13">Protein kinase domain-containing protein</fullName>
    </recommendedName>
</protein>
<keyword evidence="5 12" id="KW-0732">Signal</keyword>
<accession>A0A9R1C2I4</accession>
<dbReference type="Pfam" id="PF08263">
    <property type="entry name" value="LRRNT_2"/>
    <property type="match status" value="1"/>
</dbReference>
<feature type="transmembrane region" description="Helical" evidence="11">
    <location>
        <begin position="574"/>
        <end position="598"/>
    </location>
</feature>
<keyword evidence="6" id="KW-0677">Repeat</keyword>
<feature type="signal peptide" evidence="12">
    <location>
        <begin position="1"/>
        <end position="24"/>
    </location>
</feature>
<dbReference type="PROSITE" id="PS50011">
    <property type="entry name" value="PROTEIN_KINASE_DOM"/>
    <property type="match status" value="1"/>
</dbReference>
<proteinExistence type="inferred from homology"/>
<dbReference type="FunFam" id="3.80.10.10:FF:001678">
    <property type="entry name" value="Calmodulin-binding receptor kinase CaMRLK"/>
    <property type="match status" value="1"/>
</dbReference>
<keyword evidence="3" id="KW-0433">Leucine-rich repeat</keyword>
<evidence type="ECO:0000256" key="1">
    <source>
        <dbReference type="ARBA" id="ARBA00004370"/>
    </source>
</evidence>
<dbReference type="GO" id="GO:0005524">
    <property type="term" value="F:ATP binding"/>
    <property type="evidence" value="ECO:0007669"/>
    <property type="project" value="InterPro"/>
</dbReference>
<dbReference type="InterPro" id="IPR003591">
    <property type="entry name" value="Leu-rich_rpt_typical-subtyp"/>
</dbReference>
<comment type="subcellular location">
    <subcellularLocation>
        <location evidence="1">Membrane</location>
    </subcellularLocation>
</comment>
<dbReference type="Gene3D" id="3.30.200.20">
    <property type="entry name" value="Phosphorylase Kinase, domain 1"/>
    <property type="match status" value="1"/>
</dbReference>
<evidence type="ECO:0000256" key="2">
    <source>
        <dbReference type="ARBA" id="ARBA00008684"/>
    </source>
</evidence>
<dbReference type="InterPro" id="IPR032675">
    <property type="entry name" value="LRR_dom_sf"/>
</dbReference>